<sequence>MKTNYLLPTYFRKIGWILFFPTFVMDLICLSSNSDWNNWLKIPVFSLFQREIITDSVFDEIGMIGLTLSLLFICLAKEKGEDECIAAIRSQALIWATIVSYALIILGTLLIYGMPFLTFMFIAPFILLLLFMIKYRIEIYKFRRNSND</sequence>
<gene>
    <name evidence="2" type="ORF">EII33_10200</name>
    <name evidence="3" type="ORF">NCTC7812_01114</name>
</gene>
<dbReference type="OrthoDB" id="894278at2"/>
<dbReference type="GeneID" id="94548587"/>
<dbReference type="EMBL" id="RQYF01000053">
    <property type="protein sequence ID" value="RRD89368.1"/>
    <property type="molecule type" value="Genomic_DNA"/>
</dbReference>
<reference evidence="2 4" key="1">
    <citation type="submission" date="2018-11" db="EMBL/GenBank/DDBJ databases">
        <title>Genomes From Bacteria Associated with the Canine Oral Cavity: a Test Case for Automated Genome-Based Taxonomic Assignment.</title>
        <authorList>
            <person name="Coil D.A."/>
            <person name="Jospin G."/>
            <person name="Darling A.E."/>
            <person name="Wallis C."/>
            <person name="Davis I.J."/>
            <person name="Harris S."/>
            <person name="Eisen J.A."/>
            <person name="Holcombe L.J."/>
            <person name="O'Flynn C."/>
        </authorList>
    </citation>
    <scope>NUCLEOTIDE SEQUENCE [LARGE SCALE GENOMIC DNA]</scope>
    <source>
        <strain evidence="2 4">OH1047_COT-310</strain>
    </source>
</reference>
<dbReference type="EMBL" id="CAACYH010000004">
    <property type="protein sequence ID" value="VFB13587.1"/>
    <property type="molecule type" value="Genomic_DNA"/>
</dbReference>
<evidence type="ECO:0008006" key="6">
    <source>
        <dbReference type="Google" id="ProtNLM"/>
    </source>
</evidence>
<keyword evidence="1" id="KW-1133">Transmembrane helix</keyword>
<evidence type="ECO:0000313" key="2">
    <source>
        <dbReference type="EMBL" id="RRD89368.1"/>
    </source>
</evidence>
<keyword evidence="1" id="KW-0812">Transmembrane</keyword>
<protein>
    <recommendedName>
        <fullName evidence="6">Transmembrane protein</fullName>
    </recommendedName>
</protein>
<evidence type="ECO:0000313" key="3">
    <source>
        <dbReference type="EMBL" id="VFB13587.1"/>
    </source>
</evidence>
<keyword evidence="1" id="KW-0472">Membrane</keyword>
<dbReference type="Proteomes" id="UP000279562">
    <property type="component" value="Unassembled WGS sequence"/>
</dbReference>
<evidence type="ECO:0000313" key="5">
    <source>
        <dbReference type="Proteomes" id="UP000396835"/>
    </source>
</evidence>
<reference evidence="3 5" key="2">
    <citation type="submission" date="2019-02" db="EMBL/GenBank/DDBJ databases">
        <authorList>
            <consortium name="Pathogen Informatics"/>
        </authorList>
    </citation>
    <scope>NUCLEOTIDE SEQUENCE [LARGE SCALE GENOMIC DNA]</scope>
    <source>
        <strain evidence="3 5">3012STDY7078512</strain>
    </source>
</reference>
<accession>A0A2R3MSR5</accession>
<name>A0A2R3MSR5_9BACE</name>
<keyword evidence="4" id="KW-1185">Reference proteome</keyword>
<feature type="transmembrane region" description="Helical" evidence="1">
    <location>
        <begin position="118"/>
        <end position="137"/>
    </location>
</feature>
<organism evidence="2 4">
    <name type="scientific">Prevotella heparinolytica</name>
    <dbReference type="NCBI Taxonomy" id="28113"/>
    <lineage>
        <taxon>Bacteria</taxon>
        <taxon>Pseudomonadati</taxon>
        <taxon>Bacteroidota</taxon>
        <taxon>Bacteroidia</taxon>
        <taxon>Bacteroidales</taxon>
        <taxon>Bacteroidaceae</taxon>
        <taxon>Bacteroides</taxon>
    </lineage>
</organism>
<dbReference type="KEGG" id="bhf:C3V43_09115"/>
<evidence type="ECO:0000313" key="4">
    <source>
        <dbReference type="Proteomes" id="UP000279562"/>
    </source>
</evidence>
<dbReference type="RefSeq" id="WP_106069541.1">
    <property type="nucleotide sequence ID" value="NZ_CAACYH010000004.1"/>
</dbReference>
<feature type="transmembrane region" description="Helical" evidence="1">
    <location>
        <begin position="56"/>
        <end position="76"/>
    </location>
</feature>
<proteinExistence type="predicted"/>
<feature type="transmembrane region" description="Helical" evidence="1">
    <location>
        <begin position="14"/>
        <end position="36"/>
    </location>
</feature>
<evidence type="ECO:0000256" key="1">
    <source>
        <dbReference type="SAM" id="Phobius"/>
    </source>
</evidence>
<dbReference type="AlphaFoldDB" id="A0A2R3MSR5"/>
<feature type="transmembrane region" description="Helical" evidence="1">
    <location>
        <begin position="92"/>
        <end position="112"/>
    </location>
</feature>
<dbReference type="Proteomes" id="UP000396835">
    <property type="component" value="Unassembled WGS sequence"/>
</dbReference>